<sequence>MLYEANGRKTDGLPHDIFADDPAAFRRTVRQVIERKGAAIRPGSVNKTQWCIAILRSGRGAAARALWLDYDSGNGGHSHRDG</sequence>
<dbReference type="Gene3D" id="2.70.98.70">
    <property type="match status" value="1"/>
</dbReference>
<feature type="non-terminal residue" evidence="1">
    <location>
        <position position="82"/>
    </location>
</feature>
<proteinExistence type="predicted"/>
<evidence type="ECO:0000313" key="1">
    <source>
        <dbReference type="EMBL" id="GAF91671.1"/>
    </source>
</evidence>
<gene>
    <name evidence="1" type="ORF">S01H1_24179</name>
</gene>
<accession>X0TWX2</accession>
<comment type="caution">
    <text evidence="1">The sequence shown here is derived from an EMBL/GenBank/DDBJ whole genome shotgun (WGS) entry which is preliminary data.</text>
</comment>
<dbReference type="EMBL" id="BARS01014259">
    <property type="protein sequence ID" value="GAF91671.1"/>
    <property type="molecule type" value="Genomic_DNA"/>
</dbReference>
<protein>
    <submittedName>
        <fullName evidence="1">Uncharacterized protein</fullName>
    </submittedName>
</protein>
<reference evidence="1" key="1">
    <citation type="journal article" date="2014" name="Front. Microbiol.">
        <title>High frequency of phylogenetically diverse reductive dehalogenase-homologous genes in deep subseafloor sedimentary metagenomes.</title>
        <authorList>
            <person name="Kawai M."/>
            <person name="Futagami T."/>
            <person name="Toyoda A."/>
            <person name="Takaki Y."/>
            <person name="Nishi S."/>
            <person name="Hori S."/>
            <person name="Arai W."/>
            <person name="Tsubouchi T."/>
            <person name="Morono Y."/>
            <person name="Uchiyama I."/>
            <person name="Ito T."/>
            <person name="Fujiyama A."/>
            <person name="Inagaki F."/>
            <person name="Takami H."/>
        </authorList>
    </citation>
    <scope>NUCLEOTIDE SEQUENCE</scope>
    <source>
        <strain evidence="1">Expedition CK06-06</strain>
    </source>
</reference>
<dbReference type="AlphaFoldDB" id="X0TWX2"/>
<organism evidence="1">
    <name type="scientific">marine sediment metagenome</name>
    <dbReference type="NCBI Taxonomy" id="412755"/>
    <lineage>
        <taxon>unclassified sequences</taxon>
        <taxon>metagenomes</taxon>
        <taxon>ecological metagenomes</taxon>
    </lineage>
</organism>
<name>X0TWX2_9ZZZZ</name>